<comment type="caution">
    <text evidence="1">The sequence shown here is derived from an EMBL/GenBank/DDBJ whole genome shotgun (WGS) entry which is preliminary data.</text>
</comment>
<dbReference type="GO" id="GO:0016811">
    <property type="term" value="F:hydrolase activity, acting on carbon-nitrogen (but not peptide) bonds, in linear amides"/>
    <property type="evidence" value="ECO:0007669"/>
    <property type="project" value="InterPro"/>
</dbReference>
<dbReference type="CDD" id="cd01745">
    <property type="entry name" value="GATase1_2"/>
    <property type="match status" value="1"/>
</dbReference>
<accession>A0A7X8SHP7</accession>
<dbReference type="PANTHER" id="PTHR43235">
    <property type="entry name" value="GLUTAMINE AMIDOTRANSFERASE PB2B2.05-RELATED"/>
    <property type="match status" value="1"/>
</dbReference>
<dbReference type="InterPro" id="IPR044668">
    <property type="entry name" value="PuuD-like"/>
</dbReference>
<name>A0A7X8SHP7_9BACT</name>
<dbReference type="SUPFAM" id="SSF52317">
    <property type="entry name" value="Class I glutamine amidotransferase-like"/>
    <property type="match status" value="1"/>
</dbReference>
<dbReference type="AlphaFoldDB" id="A0A7X8SHP7"/>
<dbReference type="RefSeq" id="WP_168881144.1">
    <property type="nucleotide sequence ID" value="NZ_JABAIL010000001.1"/>
</dbReference>
<evidence type="ECO:0000313" key="1">
    <source>
        <dbReference type="EMBL" id="NLR90444.1"/>
    </source>
</evidence>
<dbReference type="PROSITE" id="PS51273">
    <property type="entry name" value="GATASE_TYPE_1"/>
    <property type="match status" value="1"/>
</dbReference>
<dbReference type="GO" id="GO:0005829">
    <property type="term" value="C:cytosol"/>
    <property type="evidence" value="ECO:0007669"/>
    <property type="project" value="TreeGrafter"/>
</dbReference>
<gene>
    <name evidence="1" type="ORF">HGP29_04465</name>
</gene>
<dbReference type="Proteomes" id="UP000585050">
    <property type="component" value="Unassembled WGS sequence"/>
</dbReference>
<dbReference type="Gene3D" id="3.40.50.880">
    <property type="match status" value="1"/>
</dbReference>
<dbReference type="EMBL" id="JABAIL010000001">
    <property type="protein sequence ID" value="NLR90444.1"/>
    <property type="molecule type" value="Genomic_DNA"/>
</dbReference>
<dbReference type="PANTHER" id="PTHR43235:SF1">
    <property type="entry name" value="GLUTAMINE AMIDOTRANSFERASE PB2B2.05-RELATED"/>
    <property type="match status" value="1"/>
</dbReference>
<dbReference type="Pfam" id="PF07722">
    <property type="entry name" value="Peptidase_C26"/>
    <property type="match status" value="1"/>
</dbReference>
<reference evidence="1 2" key="1">
    <citation type="submission" date="2020-04" db="EMBL/GenBank/DDBJ databases">
        <title>Flammeovirga sp. SR4, a novel species isolated from seawater.</title>
        <authorList>
            <person name="Wang X."/>
        </authorList>
    </citation>
    <scope>NUCLEOTIDE SEQUENCE [LARGE SCALE GENOMIC DNA]</scope>
    <source>
        <strain evidence="1 2">SR4</strain>
    </source>
</reference>
<dbReference type="InterPro" id="IPR011697">
    <property type="entry name" value="Peptidase_C26"/>
</dbReference>
<proteinExistence type="predicted"/>
<keyword evidence="2" id="KW-1185">Reference proteome</keyword>
<organism evidence="1 2">
    <name type="scientific">Flammeovirga agarivorans</name>
    <dbReference type="NCBI Taxonomy" id="2726742"/>
    <lineage>
        <taxon>Bacteria</taxon>
        <taxon>Pseudomonadati</taxon>
        <taxon>Bacteroidota</taxon>
        <taxon>Cytophagia</taxon>
        <taxon>Cytophagales</taxon>
        <taxon>Flammeovirgaceae</taxon>
        <taxon>Flammeovirga</taxon>
    </lineage>
</organism>
<sequence length="246" mass="28046">MIKIGITPCFFYPDMSRSTFGPKSLTYVENNMMEYVAQEGILPIVIPDIDKKLLNKVLDTLDGVILHGGSDVAPETYGEQPIGPWLGDAYRDQFELYVIDYMIKKGKSIFGICRGFQLLNIYYGGSLYQDTITQREGVKEHRSAEKYDTIYHPINILENNFLKEIYPSEKQQFVNTVHHQSIKKLGDGLQIWATSDDGIIEAFGDPNKPKGKVMGVQWHPEFSKTLGDKIINPQPLYKAFLTHIYD</sequence>
<keyword evidence="1" id="KW-0378">Hydrolase</keyword>
<dbReference type="InterPro" id="IPR029062">
    <property type="entry name" value="Class_I_gatase-like"/>
</dbReference>
<evidence type="ECO:0000313" key="2">
    <source>
        <dbReference type="Proteomes" id="UP000585050"/>
    </source>
</evidence>
<protein>
    <submittedName>
        <fullName evidence="1">Gamma-glutamyl-gamma-aminobutyrate hydrolase family protein</fullName>
    </submittedName>
</protein>